<keyword evidence="4" id="KW-1185">Reference proteome</keyword>
<gene>
    <name evidence="3" type="ORF">QN277_006566</name>
</gene>
<comment type="caution">
    <text evidence="3">The sequence shown here is derived from an EMBL/GenBank/DDBJ whole genome shotgun (WGS) entry which is preliminary data.</text>
</comment>
<dbReference type="InterPro" id="IPR044822">
    <property type="entry name" value="Myb_DNA-bind_4"/>
</dbReference>
<feature type="region of interest" description="Disordered" evidence="1">
    <location>
        <begin position="222"/>
        <end position="261"/>
    </location>
</feature>
<dbReference type="PANTHER" id="PTHR47211:SF3">
    <property type="entry name" value="TRIHELIX TRANSCRIPTION FACTOR ASR3-LIKE"/>
    <property type="match status" value="1"/>
</dbReference>
<name>A0AAE1IVI2_9FABA</name>
<dbReference type="PANTHER" id="PTHR47211">
    <property type="entry name" value="TRIHELIX TRANSCRIPTION FACTOR ASR3"/>
    <property type="match status" value="1"/>
</dbReference>
<dbReference type="Proteomes" id="UP001293593">
    <property type="component" value="Unassembled WGS sequence"/>
</dbReference>
<feature type="compositionally biased region" description="Basic and acidic residues" evidence="1">
    <location>
        <begin position="1"/>
        <end position="13"/>
    </location>
</feature>
<reference evidence="3" key="1">
    <citation type="submission" date="2023-10" db="EMBL/GenBank/DDBJ databases">
        <title>Chromosome-level genome of the transformable northern wattle, Acacia crassicarpa.</title>
        <authorList>
            <person name="Massaro I."/>
            <person name="Sinha N.R."/>
            <person name="Poethig S."/>
            <person name="Leichty A.R."/>
        </authorList>
    </citation>
    <scope>NUCLEOTIDE SEQUENCE</scope>
    <source>
        <strain evidence="3">Acra3RX</strain>
        <tissue evidence="3">Leaf</tissue>
    </source>
</reference>
<dbReference type="Pfam" id="PF13837">
    <property type="entry name" value="Myb_DNA-bind_4"/>
    <property type="match status" value="1"/>
</dbReference>
<feature type="region of interest" description="Disordered" evidence="1">
    <location>
        <begin position="1"/>
        <end position="41"/>
    </location>
</feature>
<dbReference type="InterPro" id="IPR009057">
    <property type="entry name" value="Homeodomain-like_sf"/>
</dbReference>
<dbReference type="SUPFAM" id="SSF46689">
    <property type="entry name" value="Homeodomain-like"/>
    <property type="match status" value="1"/>
</dbReference>
<dbReference type="EMBL" id="JAWXYG010000012">
    <property type="protein sequence ID" value="KAK4256904.1"/>
    <property type="molecule type" value="Genomic_DNA"/>
</dbReference>
<evidence type="ECO:0000256" key="1">
    <source>
        <dbReference type="SAM" id="MobiDB-lite"/>
    </source>
</evidence>
<organism evidence="3 4">
    <name type="scientific">Acacia crassicarpa</name>
    <name type="common">northern wattle</name>
    <dbReference type="NCBI Taxonomy" id="499986"/>
    <lineage>
        <taxon>Eukaryota</taxon>
        <taxon>Viridiplantae</taxon>
        <taxon>Streptophyta</taxon>
        <taxon>Embryophyta</taxon>
        <taxon>Tracheophyta</taxon>
        <taxon>Spermatophyta</taxon>
        <taxon>Magnoliopsida</taxon>
        <taxon>eudicotyledons</taxon>
        <taxon>Gunneridae</taxon>
        <taxon>Pentapetalae</taxon>
        <taxon>rosids</taxon>
        <taxon>fabids</taxon>
        <taxon>Fabales</taxon>
        <taxon>Fabaceae</taxon>
        <taxon>Caesalpinioideae</taxon>
        <taxon>mimosoid clade</taxon>
        <taxon>Acacieae</taxon>
        <taxon>Acacia</taxon>
    </lineage>
</organism>
<accession>A0AAE1IVI2</accession>
<evidence type="ECO:0000313" key="3">
    <source>
        <dbReference type="EMBL" id="KAK4256904.1"/>
    </source>
</evidence>
<sequence length="353" mass="39741">MALEPEKLGDDAKSPPSPAEHLQTEVHVTNGERTKATRHPRWSRQETIVLIGAKKMVENGGTPVCRLTQSEPKWDSVSSFCKKHGVNRGPVQCRKRWSNLLSDFKKIKKWETSIKHESESFWLMRNDERREKKLPGFFDGEVYNVLNGEACTAAAFPLTLIKVSKVENGDVTTMASEHCEEDEDEEEEEAEAIVDSEKMAWSTEDEVFAIVPNGKKVTNHLKHSSAGETITVGNPEKTPTRPRLNSANKEPKHSLLWKSDANYSGSGKRIIETMSPEECKKRRGSPDNHEDTAAFRNPLMKVLRRNGNLLKAHLSDQNLSYQLTRDQQKEQTSNIVAALGKLTDALTKIAEKL</sequence>
<dbReference type="InterPro" id="IPR001005">
    <property type="entry name" value="SANT/Myb"/>
</dbReference>
<dbReference type="PROSITE" id="PS50090">
    <property type="entry name" value="MYB_LIKE"/>
    <property type="match status" value="1"/>
</dbReference>
<evidence type="ECO:0000259" key="2">
    <source>
        <dbReference type="PROSITE" id="PS50090"/>
    </source>
</evidence>
<evidence type="ECO:0000313" key="4">
    <source>
        <dbReference type="Proteomes" id="UP001293593"/>
    </source>
</evidence>
<proteinExistence type="predicted"/>
<dbReference type="Gene3D" id="1.10.10.60">
    <property type="entry name" value="Homeodomain-like"/>
    <property type="match status" value="1"/>
</dbReference>
<protein>
    <recommendedName>
        <fullName evidence="2">Myb-like domain-containing protein</fullName>
    </recommendedName>
</protein>
<feature type="domain" description="Myb-like" evidence="2">
    <location>
        <begin position="34"/>
        <end position="101"/>
    </location>
</feature>
<dbReference type="AlphaFoldDB" id="A0AAE1IVI2"/>